<dbReference type="PANTHER" id="PTHR30288:SF0">
    <property type="entry name" value="FLAGELLAR HOOK-ASSOCIATED PROTEIN 2"/>
    <property type="match status" value="1"/>
</dbReference>
<dbReference type="EMBL" id="JACHXF010000010">
    <property type="protein sequence ID" value="MBB3097072.1"/>
    <property type="molecule type" value="Genomic_DNA"/>
</dbReference>
<comment type="similarity">
    <text evidence="1 5">Belongs to the FliD family.</text>
</comment>
<keyword evidence="8" id="KW-0966">Cell projection</keyword>
<keyword evidence="8" id="KW-0969">Cilium</keyword>
<dbReference type="RefSeq" id="WP_183222499.1">
    <property type="nucleotide sequence ID" value="NZ_BMPW01000006.1"/>
</dbReference>
<comment type="caution">
    <text evidence="8">The sequence shown here is derived from an EMBL/GenBank/DDBJ whole genome shotgun (WGS) entry which is preliminary data.</text>
</comment>
<evidence type="ECO:0000313" key="8">
    <source>
        <dbReference type="EMBL" id="MBB3097072.1"/>
    </source>
</evidence>
<dbReference type="InterPro" id="IPR003481">
    <property type="entry name" value="FliD_N"/>
</dbReference>
<proteinExistence type="inferred from homology"/>
<evidence type="ECO:0000313" key="9">
    <source>
        <dbReference type="Proteomes" id="UP000590749"/>
    </source>
</evidence>
<dbReference type="Proteomes" id="UP000590749">
    <property type="component" value="Unassembled WGS sequence"/>
</dbReference>
<dbReference type="Pfam" id="PF07195">
    <property type="entry name" value="FliD_C"/>
    <property type="match status" value="1"/>
</dbReference>
<dbReference type="PANTHER" id="PTHR30288">
    <property type="entry name" value="FLAGELLAR CAP/ASSEMBLY PROTEIN FLID"/>
    <property type="match status" value="1"/>
</dbReference>
<gene>
    <name evidence="8" type="ORF">FHR83_004747</name>
</gene>
<evidence type="ECO:0000256" key="4">
    <source>
        <dbReference type="ARBA" id="ARBA00023143"/>
    </source>
</evidence>
<keyword evidence="5" id="KW-0964">Secreted</keyword>
<organism evidence="8 9">
    <name type="scientific">Actinoplanes campanulatus</name>
    <dbReference type="NCBI Taxonomy" id="113559"/>
    <lineage>
        <taxon>Bacteria</taxon>
        <taxon>Bacillati</taxon>
        <taxon>Actinomycetota</taxon>
        <taxon>Actinomycetes</taxon>
        <taxon>Micromonosporales</taxon>
        <taxon>Micromonosporaceae</taxon>
        <taxon>Actinoplanes</taxon>
    </lineage>
</organism>
<sequence length="461" mass="47660">MVSSIDGLVSGLSTSSMITQLMQVEAAPQNKLKAKAQTAQNAQNAYQSVNTKLKAVKTAADAMQSLTTWRSLKTESTSTSVTAAATGGMSGMSGSITFDVDQVARAQVSVVKNVDTTATTYPRSFTITTGAWSDSDADGTNDLFTAAGAPTTITIPADQDPTAANIAAAVNAAGLNVRATVVNTDGTNGVLQFSGTKTGAGNGFQVDLSAGGLTAEDTPSQSALLKVNPGTAAEYAVSSDTNTFSGLMPGVAITATKKEAGVTVTAASDAAAVTAKMQAMVDAMNAALTEVKTQTAYNVGTKKGSALTGDSTVREMSQAILGTVSRGLTYDRTLPDQTTETVDFGSLSQFGVGLNRDGQLTFDAAKFTAEYNKDPQKIQQVGTAFASQVEALADKQSTVITNAVTGRKNEIDSLNDQISSWDVRLVSKREALQKQYSGLEVALGKLQNQSSWLSGQLAGLM</sequence>
<dbReference type="GO" id="GO:0009424">
    <property type="term" value="C:bacterial-type flagellum hook"/>
    <property type="evidence" value="ECO:0007669"/>
    <property type="project" value="UniProtKB-UniRule"/>
</dbReference>
<evidence type="ECO:0000256" key="3">
    <source>
        <dbReference type="ARBA" id="ARBA00023054"/>
    </source>
</evidence>
<dbReference type="GO" id="GO:0071973">
    <property type="term" value="P:bacterial-type flagellum-dependent cell motility"/>
    <property type="evidence" value="ECO:0007669"/>
    <property type="project" value="TreeGrafter"/>
</dbReference>
<dbReference type="InterPro" id="IPR010809">
    <property type="entry name" value="FliD_C"/>
</dbReference>
<dbReference type="GO" id="GO:0007155">
    <property type="term" value="P:cell adhesion"/>
    <property type="evidence" value="ECO:0007669"/>
    <property type="project" value="InterPro"/>
</dbReference>
<dbReference type="InterPro" id="IPR040026">
    <property type="entry name" value="FliD"/>
</dbReference>
<keyword evidence="8" id="KW-0282">Flagellum</keyword>
<evidence type="ECO:0000259" key="6">
    <source>
        <dbReference type="Pfam" id="PF02465"/>
    </source>
</evidence>
<evidence type="ECO:0000256" key="1">
    <source>
        <dbReference type="ARBA" id="ARBA00009764"/>
    </source>
</evidence>
<feature type="domain" description="Flagellar hook-associated protein 2 N-terminal" evidence="6">
    <location>
        <begin position="10"/>
        <end position="107"/>
    </location>
</feature>
<comment type="subunit">
    <text evidence="2 5">Homopentamer.</text>
</comment>
<dbReference type="GO" id="GO:0005576">
    <property type="term" value="C:extracellular region"/>
    <property type="evidence" value="ECO:0007669"/>
    <property type="project" value="UniProtKB-SubCell"/>
</dbReference>
<evidence type="ECO:0000256" key="5">
    <source>
        <dbReference type="RuleBase" id="RU362066"/>
    </source>
</evidence>
<comment type="subcellular location">
    <subcellularLocation>
        <location evidence="5">Secreted</location>
    </subcellularLocation>
    <subcellularLocation>
        <location evidence="5">Bacterial flagellum</location>
    </subcellularLocation>
</comment>
<dbReference type="GO" id="GO:0009421">
    <property type="term" value="C:bacterial-type flagellum filament cap"/>
    <property type="evidence" value="ECO:0007669"/>
    <property type="project" value="InterPro"/>
</dbReference>
<reference evidence="8 9" key="1">
    <citation type="submission" date="2020-08" db="EMBL/GenBank/DDBJ databases">
        <title>Genomic Encyclopedia of Type Strains, Phase III (KMG-III): the genomes of soil and plant-associated and newly described type strains.</title>
        <authorList>
            <person name="Whitman W."/>
        </authorList>
    </citation>
    <scope>NUCLEOTIDE SEQUENCE [LARGE SCALE GENOMIC DNA]</scope>
    <source>
        <strain evidence="8 9">CECT 3287</strain>
    </source>
</reference>
<keyword evidence="4 5" id="KW-0975">Bacterial flagellum</keyword>
<keyword evidence="3" id="KW-0175">Coiled coil</keyword>
<dbReference type="Pfam" id="PF02465">
    <property type="entry name" value="FliD_N"/>
    <property type="match status" value="1"/>
</dbReference>
<evidence type="ECO:0000259" key="7">
    <source>
        <dbReference type="Pfam" id="PF07195"/>
    </source>
</evidence>
<keyword evidence="9" id="KW-1185">Reference proteome</keyword>
<comment type="function">
    <text evidence="5">Required for morphogenesis and for the elongation of the flagellar filament by facilitating polymerization of the flagellin monomers at the tip of growing filament. Forms a capping structure, which prevents flagellin subunits (transported through the central channel of the flagellum) from leaking out without polymerization at the distal end.</text>
</comment>
<name>A0A7W5AJ59_9ACTN</name>
<dbReference type="AlphaFoldDB" id="A0A7W5AJ59"/>
<protein>
    <recommendedName>
        <fullName evidence="5">Flagellar hook-associated protein 2</fullName>
        <shortName evidence="5">HAP2</shortName>
    </recommendedName>
    <alternativeName>
        <fullName evidence="5">Flagellar cap protein</fullName>
    </alternativeName>
</protein>
<accession>A0A7W5AJ59</accession>
<evidence type="ECO:0000256" key="2">
    <source>
        <dbReference type="ARBA" id="ARBA00011255"/>
    </source>
</evidence>
<feature type="domain" description="Flagellar hook-associated protein 2 C-terminal" evidence="7">
    <location>
        <begin position="221"/>
        <end position="448"/>
    </location>
</feature>